<reference evidence="4 5" key="1">
    <citation type="submission" date="2019-12" db="EMBL/GenBank/DDBJ databases">
        <authorList>
            <person name="Yang R."/>
        </authorList>
    </citation>
    <scope>NUCLEOTIDE SEQUENCE [LARGE SCALE GENOMIC DNA]</scope>
    <source>
        <strain evidence="4 5">DONG20-135</strain>
    </source>
</reference>
<evidence type="ECO:0000256" key="3">
    <source>
        <dbReference type="SAM" id="Phobius"/>
    </source>
</evidence>
<accession>A0A6N8UA01</accession>
<gene>
    <name evidence="4" type="ORF">GSF08_09405</name>
</gene>
<feature type="transmembrane region" description="Helical" evidence="3">
    <location>
        <begin position="83"/>
        <end position="101"/>
    </location>
</feature>
<keyword evidence="2 3" id="KW-1133">Transmembrane helix</keyword>
<keyword evidence="3" id="KW-0472">Membrane</keyword>
<feature type="transmembrane region" description="Helical" evidence="3">
    <location>
        <begin position="38"/>
        <end position="71"/>
    </location>
</feature>
<dbReference type="PANTHER" id="PTHR37815:SF3">
    <property type="entry name" value="UPF0397 PROTEIN SPR0429"/>
    <property type="match status" value="1"/>
</dbReference>
<dbReference type="Pfam" id="PF07155">
    <property type="entry name" value="ECF-ribofla_trS"/>
    <property type="match status" value="1"/>
</dbReference>
<reference evidence="4 5" key="2">
    <citation type="submission" date="2020-01" db="EMBL/GenBank/DDBJ databases">
        <title>Clostridiaceae sp. nov. isolated from the gut of human by culturomics.</title>
        <authorList>
            <person name="Chang Y."/>
        </authorList>
    </citation>
    <scope>NUCLEOTIDE SEQUENCE [LARGE SCALE GENOMIC DNA]</scope>
    <source>
        <strain evidence="4 5">DONG20-135</strain>
    </source>
</reference>
<dbReference type="GO" id="GO:0016020">
    <property type="term" value="C:membrane"/>
    <property type="evidence" value="ECO:0007669"/>
    <property type="project" value="InterPro"/>
</dbReference>
<evidence type="ECO:0000256" key="1">
    <source>
        <dbReference type="ARBA" id="ARBA00022692"/>
    </source>
</evidence>
<protein>
    <submittedName>
        <fullName evidence="4">Riboflavin transporter</fullName>
    </submittedName>
</protein>
<dbReference type="PANTHER" id="PTHR37815">
    <property type="entry name" value="UPF0397 PROTEIN BC_2624-RELATED"/>
    <property type="match status" value="1"/>
</dbReference>
<dbReference type="Gene3D" id="1.10.1760.20">
    <property type="match status" value="1"/>
</dbReference>
<dbReference type="RefSeq" id="WP_160625538.1">
    <property type="nucleotide sequence ID" value="NZ_WUUQ01000003.1"/>
</dbReference>
<evidence type="ECO:0000313" key="4">
    <source>
        <dbReference type="EMBL" id="MXQ74154.1"/>
    </source>
</evidence>
<proteinExistence type="predicted"/>
<dbReference type="EMBL" id="WUUQ01000003">
    <property type="protein sequence ID" value="MXQ74154.1"/>
    <property type="molecule type" value="Genomic_DNA"/>
</dbReference>
<keyword evidence="5" id="KW-1185">Reference proteome</keyword>
<dbReference type="Proteomes" id="UP000434036">
    <property type="component" value="Unassembled WGS sequence"/>
</dbReference>
<evidence type="ECO:0000256" key="2">
    <source>
        <dbReference type="ARBA" id="ARBA00022989"/>
    </source>
</evidence>
<feature type="transmembrane region" description="Helical" evidence="3">
    <location>
        <begin position="163"/>
        <end position="184"/>
    </location>
</feature>
<dbReference type="AlphaFoldDB" id="A0A6N8UA01"/>
<evidence type="ECO:0000313" key="5">
    <source>
        <dbReference type="Proteomes" id="UP000434036"/>
    </source>
</evidence>
<sequence length="192" mass="20530">MKRNKTAVMCATALLAALCYIGFQFLRIDIPIGVSKTAIHFGNTFCVLAALLIGGPAGGAAGAIGMGIADLTGGYATSAPKTIIMKLMIGVIAGFIAHRLGHLDDHADDKKYMLKWALLASSGAMLFNIIFDPIFSFFYKNFLLGIPSDAALIMTAWSTGSTFINAITTIICASLLYVYIAPLIKNLRFLKK</sequence>
<comment type="caution">
    <text evidence="4">The sequence shown here is derived from an EMBL/GenBank/DDBJ whole genome shotgun (WGS) entry which is preliminary data.</text>
</comment>
<feature type="transmembrane region" description="Helical" evidence="3">
    <location>
        <begin position="113"/>
        <end position="131"/>
    </location>
</feature>
<keyword evidence="1 3" id="KW-0812">Transmembrane</keyword>
<dbReference type="InterPro" id="IPR009825">
    <property type="entry name" value="ECF_substrate-spec-like"/>
</dbReference>
<name>A0A6N8UA01_9FIRM</name>
<organism evidence="4 5">
    <name type="scientific">Copranaerobaculum intestinale</name>
    <dbReference type="NCBI Taxonomy" id="2692629"/>
    <lineage>
        <taxon>Bacteria</taxon>
        <taxon>Bacillati</taxon>
        <taxon>Bacillota</taxon>
        <taxon>Erysipelotrichia</taxon>
        <taxon>Erysipelotrichales</taxon>
        <taxon>Erysipelotrichaceae</taxon>
        <taxon>Copranaerobaculum</taxon>
    </lineage>
</organism>